<organism evidence="2 3">
    <name type="scientific">Alicyclobacillus vulcanalis</name>
    <dbReference type="NCBI Taxonomy" id="252246"/>
    <lineage>
        <taxon>Bacteria</taxon>
        <taxon>Bacillati</taxon>
        <taxon>Bacillota</taxon>
        <taxon>Bacilli</taxon>
        <taxon>Bacillales</taxon>
        <taxon>Alicyclobacillaceae</taxon>
        <taxon>Alicyclobacillus</taxon>
    </lineage>
</organism>
<evidence type="ECO:0000256" key="1">
    <source>
        <dbReference type="SAM" id="MobiDB-lite"/>
    </source>
</evidence>
<sequence length="118" mass="12934">MTAPSTTPTRSQSSETIFDSSGTSRTGYHRFKEEITIPALVFIGANNSMTPQQNAGTFIGQVNNGGWDANMKFQAGKSGNYDVLSYNLQIWSLLFDSFELIDGQVNTFDLKPDVEGNV</sequence>
<proteinExistence type="predicted"/>
<name>A0A1N7JSF7_9BACL</name>
<reference evidence="3" key="1">
    <citation type="submission" date="2017-01" db="EMBL/GenBank/DDBJ databases">
        <authorList>
            <person name="Varghese N."/>
            <person name="Submissions S."/>
        </authorList>
    </citation>
    <scope>NUCLEOTIDE SEQUENCE [LARGE SCALE GENOMIC DNA]</scope>
    <source>
        <strain evidence="3">DSM 16176</strain>
    </source>
</reference>
<protein>
    <submittedName>
        <fullName evidence="2">Uncharacterized protein</fullName>
    </submittedName>
</protein>
<evidence type="ECO:0000313" key="2">
    <source>
        <dbReference type="EMBL" id="SIS52270.1"/>
    </source>
</evidence>
<keyword evidence="3" id="KW-1185">Reference proteome</keyword>
<evidence type="ECO:0000313" key="3">
    <source>
        <dbReference type="Proteomes" id="UP000186156"/>
    </source>
</evidence>
<feature type="region of interest" description="Disordered" evidence="1">
    <location>
        <begin position="1"/>
        <end position="25"/>
    </location>
</feature>
<dbReference type="RefSeq" id="WP_234969434.1">
    <property type="nucleotide sequence ID" value="NZ_FTOO01000001.1"/>
</dbReference>
<dbReference type="STRING" id="252246.SAMN05421799_101157"/>
<dbReference type="AlphaFoldDB" id="A0A1N7JSF7"/>
<accession>A0A1N7JSF7</accession>
<dbReference type="EMBL" id="FTOO01000001">
    <property type="protein sequence ID" value="SIS52270.1"/>
    <property type="molecule type" value="Genomic_DNA"/>
</dbReference>
<dbReference type="Proteomes" id="UP000186156">
    <property type="component" value="Unassembled WGS sequence"/>
</dbReference>
<gene>
    <name evidence="2" type="ORF">SAMN05421799_101157</name>
</gene>